<evidence type="ECO:0000256" key="2">
    <source>
        <dbReference type="SAM" id="MobiDB-lite"/>
    </source>
</evidence>
<feature type="compositionally biased region" description="Low complexity" evidence="2">
    <location>
        <begin position="22"/>
        <end position="49"/>
    </location>
</feature>
<protein>
    <recommendedName>
        <fullName evidence="3">BD-FAE-like domain-containing protein</fullName>
    </recommendedName>
</protein>
<proteinExistence type="predicted"/>
<dbReference type="Pfam" id="PF20434">
    <property type="entry name" value="BD-FAE"/>
    <property type="match status" value="1"/>
</dbReference>
<dbReference type="EMBL" id="BOOR01000043">
    <property type="protein sequence ID" value="GII57031.1"/>
    <property type="molecule type" value="Genomic_DNA"/>
</dbReference>
<gene>
    <name evidence="4" type="ORF">Pth03_54200</name>
</gene>
<keyword evidence="5" id="KW-1185">Reference proteome</keyword>
<dbReference type="InterPro" id="IPR049492">
    <property type="entry name" value="BD-FAE-like_dom"/>
</dbReference>
<dbReference type="PANTHER" id="PTHR48081">
    <property type="entry name" value="AB HYDROLASE SUPERFAMILY PROTEIN C4A8.06C"/>
    <property type="match status" value="1"/>
</dbReference>
<evidence type="ECO:0000259" key="3">
    <source>
        <dbReference type="Pfam" id="PF20434"/>
    </source>
</evidence>
<feature type="domain" description="BD-FAE-like" evidence="3">
    <location>
        <begin position="79"/>
        <end position="270"/>
    </location>
</feature>
<name>A0A8J3V8W8_9ACTN</name>
<dbReference type="Proteomes" id="UP000605992">
    <property type="component" value="Unassembled WGS sequence"/>
</dbReference>
<sequence>MGAAIGAGAVALALLSLIPSGTGTSTGSGRRPTPSPSASQAHAQAHPASVTPSSTDIKRRTVAYGKHVHQRMDMWWHTSGAPRPAIVVIHGGWWSGGDKKTMTTISRNFARLGYTVANIDYRLSGEAAWPAQRTDTLSAISEMRKIAAHYNTDPGRYVIVGFSAGGQIAAAVATYENGLPGLRGVVGVSPVISPLTAFADGDAGGTNDQRKLRSTAIKLAGGCGPTECPGTWSSMEVAEHVSPKDAPMFTVHSKDEFVPPYQSELLKRALESVGVPMRIMVKPGTAHSAPLYREPGVAQAVYSWIAARVTADR</sequence>
<keyword evidence="1" id="KW-0378">Hydrolase</keyword>
<dbReference type="InterPro" id="IPR029058">
    <property type="entry name" value="AB_hydrolase_fold"/>
</dbReference>
<dbReference type="SUPFAM" id="SSF53474">
    <property type="entry name" value="alpha/beta-Hydrolases"/>
    <property type="match status" value="1"/>
</dbReference>
<dbReference type="InterPro" id="IPR050300">
    <property type="entry name" value="GDXG_lipolytic_enzyme"/>
</dbReference>
<reference evidence="4" key="1">
    <citation type="submission" date="2021-01" db="EMBL/GenBank/DDBJ databases">
        <title>Whole genome shotgun sequence of Planotetraspora thailandica NBRC 104271.</title>
        <authorList>
            <person name="Komaki H."/>
            <person name="Tamura T."/>
        </authorList>
    </citation>
    <scope>NUCLEOTIDE SEQUENCE</scope>
    <source>
        <strain evidence="4">NBRC 104271</strain>
    </source>
</reference>
<dbReference type="AlphaFoldDB" id="A0A8J3V8W8"/>
<evidence type="ECO:0000256" key="1">
    <source>
        <dbReference type="ARBA" id="ARBA00022801"/>
    </source>
</evidence>
<evidence type="ECO:0000313" key="5">
    <source>
        <dbReference type="Proteomes" id="UP000605992"/>
    </source>
</evidence>
<comment type="caution">
    <text evidence="4">The sequence shown here is derived from an EMBL/GenBank/DDBJ whole genome shotgun (WGS) entry which is preliminary data.</text>
</comment>
<accession>A0A8J3V8W8</accession>
<dbReference type="Gene3D" id="3.40.50.1820">
    <property type="entry name" value="alpha/beta hydrolase"/>
    <property type="match status" value="1"/>
</dbReference>
<organism evidence="4 5">
    <name type="scientific">Planotetraspora thailandica</name>
    <dbReference type="NCBI Taxonomy" id="487172"/>
    <lineage>
        <taxon>Bacteria</taxon>
        <taxon>Bacillati</taxon>
        <taxon>Actinomycetota</taxon>
        <taxon>Actinomycetes</taxon>
        <taxon>Streptosporangiales</taxon>
        <taxon>Streptosporangiaceae</taxon>
        <taxon>Planotetraspora</taxon>
    </lineage>
</organism>
<evidence type="ECO:0000313" key="4">
    <source>
        <dbReference type="EMBL" id="GII57031.1"/>
    </source>
</evidence>
<dbReference type="GO" id="GO:0016787">
    <property type="term" value="F:hydrolase activity"/>
    <property type="evidence" value="ECO:0007669"/>
    <property type="project" value="UniProtKB-KW"/>
</dbReference>
<feature type="region of interest" description="Disordered" evidence="2">
    <location>
        <begin position="22"/>
        <end position="57"/>
    </location>
</feature>